<feature type="non-terminal residue" evidence="2">
    <location>
        <position position="1"/>
    </location>
</feature>
<sequence length="80" mass="9065">DHHPHRAARPHESAADPADPAPQGQRRWALRHVRRRGLQWSGGLVSCRAQPGPHHHRRRSHLVLLRRGAGTAHEGQVRQL</sequence>
<feature type="region of interest" description="Disordered" evidence="1">
    <location>
        <begin position="1"/>
        <end position="26"/>
    </location>
</feature>
<evidence type="ECO:0000256" key="1">
    <source>
        <dbReference type="SAM" id="MobiDB-lite"/>
    </source>
</evidence>
<accession>A0A6J4LQC2</accession>
<dbReference type="EMBL" id="CADCUI010000013">
    <property type="protein sequence ID" value="CAA9335158.1"/>
    <property type="molecule type" value="Genomic_DNA"/>
</dbReference>
<proteinExistence type="predicted"/>
<organism evidence="2">
    <name type="scientific">uncultured Nocardioidaceae bacterium</name>
    <dbReference type="NCBI Taxonomy" id="253824"/>
    <lineage>
        <taxon>Bacteria</taxon>
        <taxon>Bacillati</taxon>
        <taxon>Actinomycetota</taxon>
        <taxon>Actinomycetes</taxon>
        <taxon>Propionibacteriales</taxon>
        <taxon>Nocardioidaceae</taxon>
        <taxon>environmental samples</taxon>
    </lineage>
</organism>
<protein>
    <submittedName>
        <fullName evidence="2">Protein translocase membrane subunit SecG</fullName>
    </submittedName>
</protein>
<evidence type="ECO:0000313" key="2">
    <source>
        <dbReference type="EMBL" id="CAA9335158.1"/>
    </source>
</evidence>
<dbReference type="AlphaFoldDB" id="A0A6J4LQC2"/>
<feature type="non-terminal residue" evidence="2">
    <location>
        <position position="80"/>
    </location>
</feature>
<gene>
    <name evidence="2" type="ORF">AVDCRST_MAG34-574</name>
</gene>
<reference evidence="2" key="1">
    <citation type="submission" date="2020-02" db="EMBL/GenBank/DDBJ databases">
        <authorList>
            <person name="Meier V. D."/>
        </authorList>
    </citation>
    <scope>NUCLEOTIDE SEQUENCE</scope>
    <source>
        <strain evidence="2">AVDCRST_MAG34</strain>
    </source>
</reference>
<name>A0A6J4LQC2_9ACTN</name>